<evidence type="ECO:0000313" key="6">
    <source>
        <dbReference type="EMBL" id="NNG38274.1"/>
    </source>
</evidence>
<dbReference type="Pfam" id="PF02801">
    <property type="entry name" value="Ketoacyl-synt_C"/>
    <property type="match status" value="1"/>
</dbReference>
<gene>
    <name evidence="6" type="ORF">HJ588_03170</name>
</gene>
<dbReference type="SMART" id="SM00825">
    <property type="entry name" value="PKS_KS"/>
    <property type="match status" value="1"/>
</dbReference>
<keyword evidence="7" id="KW-1185">Reference proteome</keyword>
<dbReference type="PANTHER" id="PTHR11712:SF322">
    <property type="entry name" value="POLYKETIDE BETA-KETOACYL SYNTHASE 2-RELATED"/>
    <property type="match status" value="1"/>
</dbReference>
<name>A0A849ABJ3_9MICO</name>
<dbReference type="Proteomes" id="UP000557772">
    <property type="component" value="Unassembled WGS sequence"/>
</dbReference>
<reference evidence="6 7" key="1">
    <citation type="submission" date="2020-05" db="EMBL/GenBank/DDBJ databases">
        <title>Flexivirga sp. ID2601S isolated from air conditioner.</title>
        <authorList>
            <person name="Kim D.H."/>
        </authorList>
    </citation>
    <scope>NUCLEOTIDE SEQUENCE [LARGE SCALE GENOMIC DNA]</scope>
    <source>
        <strain evidence="6 7">ID2601S</strain>
    </source>
</reference>
<dbReference type="InterPro" id="IPR014030">
    <property type="entry name" value="Ketoacyl_synth_N"/>
</dbReference>
<evidence type="ECO:0000256" key="4">
    <source>
        <dbReference type="RuleBase" id="RU003694"/>
    </source>
</evidence>
<dbReference type="InterPro" id="IPR016039">
    <property type="entry name" value="Thiolase-like"/>
</dbReference>
<dbReference type="PROSITE" id="PS52004">
    <property type="entry name" value="KS3_2"/>
    <property type="match status" value="1"/>
</dbReference>
<comment type="caution">
    <text evidence="6">The sequence shown here is derived from an EMBL/GenBank/DDBJ whole genome shotgun (WGS) entry which is preliminary data.</text>
</comment>
<dbReference type="GO" id="GO:0004315">
    <property type="term" value="F:3-oxoacyl-[acyl-carrier-protein] synthase activity"/>
    <property type="evidence" value="ECO:0007669"/>
    <property type="project" value="TreeGrafter"/>
</dbReference>
<dbReference type="GO" id="GO:0006633">
    <property type="term" value="P:fatty acid biosynthetic process"/>
    <property type="evidence" value="ECO:0007669"/>
    <property type="project" value="TreeGrafter"/>
</dbReference>
<evidence type="ECO:0000256" key="3">
    <source>
        <dbReference type="ARBA" id="ARBA00023315"/>
    </source>
</evidence>
<evidence type="ECO:0000313" key="7">
    <source>
        <dbReference type="Proteomes" id="UP000557772"/>
    </source>
</evidence>
<organism evidence="6 7">
    <name type="scientific">Flexivirga aerilata</name>
    <dbReference type="NCBI Taxonomy" id="1656889"/>
    <lineage>
        <taxon>Bacteria</taxon>
        <taxon>Bacillati</taxon>
        <taxon>Actinomycetota</taxon>
        <taxon>Actinomycetes</taxon>
        <taxon>Micrococcales</taxon>
        <taxon>Dermacoccaceae</taxon>
        <taxon>Flexivirga</taxon>
    </lineage>
</organism>
<evidence type="ECO:0000256" key="2">
    <source>
        <dbReference type="ARBA" id="ARBA00022679"/>
    </source>
</evidence>
<accession>A0A849ABJ3</accession>
<evidence type="ECO:0000259" key="5">
    <source>
        <dbReference type="PROSITE" id="PS52004"/>
    </source>
</evidence>
<protein>
    <submittedName>
        <fullName evidence="6">Ketosynthase chain-length factor</fullName>
    </submittedName>
</protein>
<feature type="domain" description="Ketosynthase family 3 (KS3)" evidence="5">
    <location>
        <begin position="1"/>
        <end position="399"/>
    </location>
</feature>
<comment type="similarity">
    <text evidence="1 4">Belongs to the thiolase-like superfamily. Beta-ketoacyl-ACP synthases family.</text>
</comment>
<sequence>MAGCAITGLGVVAPTGIGVPEYWQATTSGRSGIHPVTRFDASGYVGGLAGEVPGFTAADHIPARLLPQTDHVTRLSLVAASEALSSSGLHAESVAEFGIGISTASTLGGFEFGQRELEHLWGLGREHVSAYQSFAWFYAVNTGQVSIRHGLRGPGSTVVTDQAGGLDALGAARRQVRGGTPVVVAGAVDGGLCPLGWAGFQSAGRLSRDADPASAYTPFAASADGHVPGEGGAYLIVEDSEHAAARGAHVLGTITGYAATFDPDPEDPVADGLSRAAVLALDDAGVDTTDIDVVFPDAAGHAPADRAEAAAIIGLFGPGGVPISIPKTGTGRLLAGAGTLDAASALLAIESSVIPPAATHLPPHEGLDLVTEPRATRVRHALVLARGSGGFNAALVVSAPDAHSD</sequence>
<dbReference type="InterPro" id="IPR020841">
    <property type="entry name" value="PKS_Beta-ketoAc_synthase_dom"/>
</dbReference>
<evidence type="ECO:0000256" key="1">
    <source>
        <dbReference type="ARBA" id="ARBA00008467"/>
    </source>
</evidence>
<dbReference type="AlphaFoldDB" id="A0A849ABJ3"/>
<dbReference type="PANTHER" id="PTHR11712">
    <property type="entry name" value="POLYKETIDE SYNTHASE-RELATED"/>
    <property type="match status" value="1"/>
</dbReference>
<proteinExistence type="inferred from homology"/>
<dbReference type="InterPro" id="IPR000794">
    <property type="entry name" value="Beta-ketoacyl_synthase"/>
</dbReference>
<dbReference type="Pfam" id="PF00109">
    <property type="entry name" value="ketoacyl-synt"/>
    <property type="match status" value="1"/>
</dbReference>
<dbReference type="EMBL" id="JABENB010000001">
    <property type="protein sequence ID" value="NNG38274.1"/>
    <property type="molecule type" value="Genomic_DNA"/>
</dbReference>
<dbReference type="Gene3D" id="3.40.47.10">
    <property type="match status" value="2"/>
</dbReference>
<keyword evidence="2 4" id="KW-0808">Transferase</keyword>
<dbReference type="InterPro" id="IPR014031">
    <property type="entry name" value="Ketoacyl_synth_C"/>
</dbReference>
<dbReference type="SUPFAM" id="SSF53901">
    <property type="entry name" value="Thiolase-like"/>
    <property type="match status" value="2"/>
</dbReference>
<keyword evidence="3" id="KW-0012">Acyltransferase</keyword>